<sequence length="367" mass="40796">MNDKEIIEAVLFAAGGAVDTQTLAKVVNKSAKNITPVIQTLMEEYSARDSGMEIVDLGGRYVMQVKPKYTDLVSPVAPKELRAPILRTLSMIAYHQPVVQSELVDMRGNSTYDHIRELKERGFIEAVPHGRTKLLQTTPLFADYFGLSSNDPESIKKRIVDLSRQQSGKEGLDRWLGRKFVGITPMYRSLADLCGIKDYRIINAYNPTEEELESLADVFKLVVSRGYEEKVSKFYDGEIIEVRSTTFGDIIDSINALESVADPEKSKENIELITDLRDRYVSKALVISKKVKPATDMIARIVSDLRLGVSAEGCVIAPDYGTSSEGVNISEGADILVPTHSKVEGDIVDRVCRKYDAIIDGLKDLEK</sequence>
<keyword evidence="1" id="KW-0963">Cytoplasm</keyword>
<evidence type="ECO:0000313" key="5">
    <source>
        <dbReference type="EMBL" id="KGK98304.1"/>
    </source>
</evidence>
<dbReference type="Gene3D" id="1.10.10.10">
    <property type="entry name" value="Winged helix-like DNA-binding domain superfamily/Winged helix DNA-binding domain"/>
    <property type="match status" value="2"/>
</dbReference>
<dbReference type="AlphaFoldDB" id="A0A099T039"/>
<accession>A0A099T039</accession>
<dbReference type="PANTHER" id="PTHR34298">
    <property type="entry name" value="SEGREGATION AND CONDENSATION PROTEIN B"/>
    <property type="match status" value="1"/>
</dbReference>
<dbReference type="GO" id="GO:0051304">
    <property type="term" value="P:chromosome separation"/>
    <property type="evidence" value="ECO:0007669"/>
    <property type="project" value="InterPro"/>
</dbReference>
<evidence type="ECO:0000256" key="2">
    <source>
        <dbReference type="ARBA" id="ARBA00022618"/>
    </source>
</evidence>
<dbReference type="OrthoDB" id="8628at2157"/>
<dbReference type="Proteomes" id="UP000029859">
    <property type="component" value="Unassembled WGS sequence"/>
</dbReference>
<keyword evidence="6" id="KW-1185">Reference proteome</keyword>
<keyword evidence="4" id="KW-0131">Cell cycle</keyword>
<dbReference type="NCBIfam" id="TIGR00281">
    <property type="entry name" value="SMC-Scp complex subunit ScpB"/>
    <property type="match status" value="1"/>
</dbReference>
<reference evidence="5 6" key="1">
    <citation type="submission" date="2014-09" db="EMBL/GenBank/DDBJ databases">
        <title>Draft genome sequence of an obligately methylotrophic methanogen, Methanococcoides methylutens, isolated from marine sediment.</title>
        <authorList>
            <person name="Guan Y."/>
            <person name="Ngugi D.K."/>
            <person name="Blom J."/>
            <person name="Ali S."/>
            <person name="Ferry J.G."/>
            <person name="Stingl U."/>
        </authorList>
    </citation>
    <scope>NUCLEOTIDE SEQUENCE [LARGE SCALE GENOMIC DNA]</scope>
    <source>
        <strain evidence="5 6">DSM 2657</strain>
    </source>
</reference>
<protein>
    <submittedName>
        <fullName evidence="5">Chromosome segregation and condensation protein ScpB</fullName>
    </submittedName>
</protein>
<dbReference type="GO" id="GO:0051301">
    <property type="term" value="P:cell division"/>
    <property type="evidence" value="ECO:0007669"/>
    <property type="project" value="UniProtKB-KW"/>
</dbReference>
<dbReference type="PANTHER" id="PTHR34298:SF2">
    <property type="entry name" value="SEGREGATION AND CONDENSATION PROTEIN B"/>
    <property type="match status" value="1"/>
</dbReference>
<evidence type="ECO:0000256" key="1">
    <source>
        <dbReference type="ARBA" id="ARBA00022490"/>
    </source>
</evidence>
<dbReference type="InterPro" id="IPR005234">
    <property type="entry name" value="ScpB_csome_segregation"/>
</dbReference>
<keyword evidence="3" id="KW-0159">Chromosome partition</keyword>
<keyword evidence="2" id="KW-0132">Cell division</keyword>
<dbReference type="RefSeq" id="WP_048196282.1">
    <property type="nucleotide sequence ID" value="NZ_CAAGSM010000001.1"/>
</dbReference>
<evidence type="ECO:0000313" key="6">
    <source>
        <dbReference type="Proteomes" id="UP000029859"/>
    </source>
</evidence>
<gene>
    <name evidence="5" type="ORF">LI82_11350</name>
</gene>
<dbReference type="EMBL" id="JRHO01000014">
    <property type="protein sequence ID" value="KGK98304.1"/>
    <property type="molecule type" value="Genomic_DNA"/>
</dbReference>
<proteinExistence type="predicted"/>
<dbReference type="InterPro" id="IPR036390">
    <property type="entry name" value="WH_DNA-bd_sf"/>
</dbReference>
<dbReference type="InterPro" id="IPR036388">
    <property type="entry name" value="WH-like_DNA-bd_sf"/>
</dbReference>
<comment type="caution">
    <text evidence="5">The sequence shown here is derived from an EMBL/GenBank/DDBJ whole genome shotgun (WGS) entry which is preliminary data.</text>
</comment>
<name>A0A099T039_METMT</name>
<dbReference type="Pfam" id="PF04079">
    <property type="entry name" value="SMC_ScpB"/>
    <property type="match status" value="1"/>
</dbReference>
<dbReference type="SUPFAM" id="SSF46785">
    <property type="entry name" value="Winged helix' DNA-binding domain"/>
    <property type="match status" value="2"/>
</dbReference>
<evidence type="ECO:0000256" key="4">
    <source>
        <dbReference type="ARBA" id="ARBA00023306"/>
    </source>
</evidence>
<organism evidence="5 6">
    <name type="scientific">Methanococcoides methylutens</name>
    <dbReference type="NCBI Taxonomy" id="2226"/>
    <lineage>
        <taxon>Archaea</taxon>
        <taxon>Methanobacteriati</taxon>
        <taxon>Methanobacteriota</taxon>
        <taxon>Stenosarchaea group</taxon>
        <taxon>Methanomicrobia</taxon>
        <taxon>Methanosarcinales</taxon>
        <taxon>Methanosarcinaceae</taxon>
        <taxon>Methanococcoides</taxon>
    </lineage>
</organism>
<evidence type="ECO:0000256" key="3">
    <source>
        <dbReference type="ARBA" id="ARBA00022829"/>
    </source>
</evidence>